<protein>
    <submittedName>
        <fullName evidence="20">Penicillin-binding protein 1A, putative</fullName>
        <ecNumber evidence="20">2.4.2.-</ecNumber>
    </submittedName>
</protein>
<evidence type="ECO:0000313" key="20">
    <source>
        <dbReference type="EMBL" id="ABN45241.1"/>
    </source>
</evidence>
<dbReference type="AlphaFoldDB" id="A3CPY6"/>
<evidence type="ECO:0000256" key="5">
    <source>
        <dbReference type="ARBA" id="ARBA00022645"/>
    </source>
</evidence>
<evidence type="ECO:0000256" key="6">
    <source>
        <dbReference type="ARBA" id="ARBA00022670"/>
    </source>
</evidence>
<evidence type="ECO:0000256" key="7">
    <source>
        <dbReference type="ARBA" id="ARBA00022676"/>
    </source>
</evidence>
<dbReference type="GO" id="GO:0009252">
    <property type="term" value="P:peptidoglycan biosynthetic process"/>
    <property type="evidence" value="ECO:0007669"/>
    <property type="project" value="UniProtKB-KW"/>
</dbReference>
<dbReference type="Pfam" id="PF00912">
    <property type="entry name" value="Transgly"/>
    <property type="match status" value="1"/>
</dbReference>
<evidence type="ECO:0000256" key="17">
    <source>
        <dbReference type="SAM" id="Phobius"/>
    </source>
</evidence>
<evidence type="ECO:0000256" key="13">
    <source>
        <dbReference type="ARBA" id="ARBA00023316"/>
    </source>
</evidence>
<dbReference type="SUPFAM" id="SSF53955">
    <property type="entry name" value="Lysozyme-like"/>
    <property type="match status" value="1"/>
</dbReference>
<keyword evidence="11" id="KW-0573">Peptidoglycan synthesis</keyword>
<name>A3CPY6_STRSV</name>
<evidence type="ECO:0000259" key="19">
    <source>
        <dbReference type="Pfam" id="PF00912"/>
    </source>
</evidence>
<dbReference type="InterPro" id="IPR050396">
    <property type="entry name" value="Glycosyltr_51/Transpeptidase"/>
</dbReference>
<feature type="compositionally biased region" description="Low complexity" evidence="16">
    <location>
        <begin position="677"/>
        <end position="707"/>
    </location>
</feature>
<evidence type="ECO:0000259" key="18">
    <source>
        <dbReference type="Pfam" id="PF00905"/>
    </source>
</evidence>
<feature type="domain" description="Glycosyl transferase family 51" evidence="19">
    <location>
        <begin position="60"/>
        <end position="237"/>
    </location>
</feature>
<dbReference type="RefSeq" id="WP_011837413.1">
    <property type="nucleotide sequence ID" value="NC_009009.1"/>
</dbReference>
<dbReference type="GO" id="GO:0071555">
    <property type="term" value="P:cell wall organization"/>
    <property type="evidence" value="ECO:0007669"/>
    <property type="project" value="UniProtKB-KW"/>
</dbReference>
<dbReference type="OrthoDB" id="9766909at2"/>
<evidence type="ECO:0000256" key="1">
    <source>
        <dbReference type="ARBA" id="ARBA00004613"/>
    </source>
</evidence>
<keyword evidence="8 20" id="KW-0808">Transferase</keyword>
<keyword evidence="5" id="KW-0121">Carboxypeptidase</keyword>
<accession>A3CPY6</accession>
<evidence type="ECO:0000256" key="2">
    <source>
        <dbReference type="ARBA" id="ARBA00007090"/>
    </source>
</evidence>
<dbReference type="InterPro" id="IPR001264">
    <property type="entry name" value="Glyco_trans_51"/>
</dbReference>
<dbReference type="GO" id="GO:0008955">
    <property type="term" value="F:peptidoglycan glycosyltransferase activity"/>
    <property type="evidence" value="ECO:0007669"/>
    <property type="project" value="UniProtKB-EC"/>
</dbReference>
<dbReference type="InterPro" id="IPR036950">
    <property type="entry name" value="PBP_transglycosylase"/>
</dbReference>
<dbReference type="GO" id="GO:0008360">
    <property type="term" value="P:regulation of cell shape"/>
    <property type="evidence" value="ECO:0007669"/>
    <property type="project" value="UniProtKB-KW"/>
</dbReference>
<dbReference type="FunFam" id="1.10.3810.10:FF:000001">
    <property type="entry name" value="Penicillin-binding protein 1A"/>
    <property type="match status" value="1"/>
</dbReference>
<dbReference type="SUPFAM" id="SSF56601">
    <property type="entry name" value="beta-lactamase/transpeptidase-like"/>
    <property type="match status" value="1"/>
</dbReference>
<dbReference type="NCBIfam" id="TIGR02074">
    <property type="entry name" value="PBP_1a_fam"/>
    <property type="match status" value="1"/>
</dbReference>
<dbReference type="GO" id="GO:0009002">
    <property type="term" value="F:serine-type D-Ala-D-Ala carboxypeptidase activity"/>
    <property type="evidence" value="ECO:0007669"/>
    <property type="project" value="UniProtKB-EC"/>
</dbReference>
<keyword evidence="4" id="KW-0964">Secreted</keyword>
<organism evidence="20 21">
    <name type="scientific">Streptococcus sanguinis (strain SK36)</name>
    <dbReference type="NCBI Taxonomy" id="388919"/>
    <lineage>
        <taxon>Bacteria</taxon>
        <taxon>Bacillati</taxon>
        <taxon>Bacillota</taxon>
        <taxon>Bacilli</taxon>
        <taxon>Lactobacillales</taxon>
        <taxon>Streptococcaceae</taxon>
        <taxon>Streptococcus</taxon>
    </lineage>
</organism>
<keyword evidence="21" id="KW-1185">Reference proteome</keyword>
<feature type="region of interest" description="Disordered" evidence="16">
    <location>
        <begin position="677"/>
        <end position="713"/>
    </location>
</feature>
<evidence type="ECO:0000256" key="10">
    <source>
        <dbReference type="ARBA" id="ARBA00022960"/>
    </source>
</evidence>
<dbReference type="GO" id="GO:0006508">
    <property type="term" value="P:proteolysis"/>
    <property type="evidence" value="ECO:0007669"/>
    <property type="project" value="UniProtKB-KW"/>
</dbReference>
<dbReference type="NCBIfam" id="NF038272">
    <property type="entry name" value="strep_PBP1A"/>
    <property type="match status" value="1"/>
</dbReference>
<dbReference type="PANTHER" id="PTHR32282">
    <property type="entry name" value="BINDING PROTEIN TRANSPEPTIDASE, PUTATIVE-RELATED"/>
    <property type="match status" value="1"/>
</dbReference>
<evidence type="ECO:0000256" key="8">
    <source>
        <dbReference type="ARBA" id="ARBA00022679"/>
    </source>
</evidence>
<comment type="similarity">
    <text evidence="2">In the C-terminal section; belongs to the transpeptidase family.</text>
</comment>
<keyword evidence="13" id="KW-0961">Cell wall biogenesis/degradation</keyword>
<dbReference type="STRING" id="388919.SSA_1860"/>
<sequence length="713" mass="79018">MNKQTLMQALKYLASALITLLMIGFVIGCLVFTYYAVKAPKLSEKDLIATTSSKIFDSNNNLIADLGAEKRVNAETSEIPTDLVNAIVAIEDHRFFNHRGVDFIRIAGALISNIRGGGRQGGSTLTQQLIKLSYFSTSSSDATLSRKIQEAWLAAQLERKATKQQILTYYVNKVYMSNSNYGMQTAARSYYGKDLKDLSLHQTALLAGMPQAPNQYDPYTHPEAATNRRNLVLREMHDLKYITDEQYEQAKNTPVTDGLQSLKASTSYPAYMDNYLKEVIEQVEEETGYNVLTTGMEVYTNVNTDAQKKLWDIYNTGDYVAYPDDEMQVASTVMDVQTGKVIAQLGSRNQSTNVSFGTNQAVETNRDFGSTMKPITDYAPALENEVYTSTAAPITDAPYNFPYSSTPVYNWDKKYYGGMTIQYAIQESRNVPAVKTLEAVGLDESLKFLNRIGINYPEMFYVNAFSSNTSKSGNEYGASSEKMAAAYAAFANGGTYYKPQYVNRVVFSDGTEKTFSNNGSKAMKETTAYMMTDMMKTVLQSGTGTNAAISGVYQAGKTGTSNYADDELAKLTKPYYYSSIVTPDELFVGYTPKYSMAVWTGYSNRLTPILDDGVKVATDVYREMMLYLAQDGSASEDWEMPDGLYRSGSYVYLNSGTGYNRYYNNQQYYNYSSYSSYSTEASSDTSASSEHSGDSNNNSSSHNDSSSGNGGDD</sequence>
<dbReference type="PATRIC" id="fig|388919.9.peg.1765"/>
<comment type="catalytic activity">
    <reaction evidence="14">
        <text>Preferential cleavage: (Ac)2-L-Lys-D-Ala-|-D-Ala. Also transpeptidation of peptidyl-alanyl moieties that are N-acyl substituents of D-alanine.</text>
        <dbReference type="EC" id="3.4.16.4"/>
    </reaction>
</comment>
<dbReference type="GO" id="GO:0008658">
    <property type="term" value="F:penicillin binding"/>
    <property type="evidence" value="ECO:0007669"/>
    <property type="project" value="InterPro"/>
</dbReference>
<dbReference type="InterPro" id="IPR023346">
    <property type="entry name" value="Lysozyme-like_dom_sf"/>
</dbReference>
<keyword evidence="9" id="KW-0378">Hydrolase</keyword>
<dbReference type="PROSITE" id="PS51257">
    <property type="entry name" value="PROKAR_LIPOPROTEIN"/>
    <property type="match status" value="1"/>
</dbReference>
<keyword evidence="6" id="KW-0645">Protease</keyword>
<evidence type="ECO:0000256" key="11">
    <source>
        <dbReference type="ARBA" id="ARBA00022984"/>
    </source>
</evidence>
<evidence type="ECO:0000256" key="16">
    <source>
        <dbReference type="SAM" id="MobiDB-lite"/>
    </source>
</evidence>
<dbReference type="Gene3D" id="1.10.3810.10">
    <property type="entry name" value="Biosynthetic peptidoglycan transglycosylase-like"/>
    <property type="match status" value="1"/>
</dbReference>
<evidence type="ECO:0000256" key="9">
    <source>
        <dbReference type="ARBA" id="ARBA00022801"/>
    </source>
</evidence>
<keyword evidence="7 20" id="KW-0328">Glycosyltransferase</keyword>
<dbReference type="EC" id="2.4.2.-" evidence="20"/>
<dbReference type="EMBL" id="CP000387">
    <property type="protein sequence ID" value="ABN45241.1"/>
    <property type="molecule type" value="Genomic_DNA"/>
</dbReference>
<evidence type="ECO:0000256" key="4">
    <source>
        <dbReference type="ARBA" id="ARBA00022525"/>
    </source>
</evidence>
<comment type="similarity">
    <text evidence="3">In the N-terminal section; belongs to the glycosyltransferase 51 family.</text>
</comment>
<dbReference type="HOGENOM" id="CLU_006354_2_5_9"/>
<reference evidence="20 21" key="1">
    <citation type="journal article" date="2007" name="J. Bacteriol.">
        <title>Genome of the opportunistic pathogen Streptococcus sanguinis.</title>
        <authorList>
            <person name="Xu P."/>
            <person name="Alves J.M."/>
            <person name="Kitten T."/>
            <person name="Brown A."/>
            <person name="Chen Z."/>
            <person name="Ozaki L.S."/>
            <person name="Manque P."/>
            <person name="Ge X."/>
            <person name="Serrano M.G."/>
            <person name="Puiu D."/>
            <person name="Hendricks S."/>
            <person name="Wang Y."/>
            <person name="Chaplin M.D."/>
            <person name="Akan D."/>
            <person name="Paik S."/>
            <person name="Peterson D.L."/>
            <person name="Macrina F.L."/>
            <person name="Buck G.A."/>
        </authorList>
    </citation>
    <scope>NUCLEOTIDE SEQUENCE [LARGE SCALE GENOMIC DNA]</scope>
    <source>
        <strain evidence="20 21">SK36</strain>
    </source>
</reference>
<keyword evidence="17" id="KW-1133">Transmembrane helix</keyword>
<dbReference type="eggNOG" id="COG0744">
    <property type="taxonomic scope" value="Bacteria"/>
</dbReference>
<dbReference type="InterPro" id="IPR012338">
    <property type="entry name" value="Beta-lactam/transpept-like"/>
</dbReference>
<evidence type="ECO:0000313" key="21">
    <source>
        <dbReference type="Proteomes" id="UP000002148"/>
    </source>
</evidence>
<dbReference type="KEGG" id="ssa:SSA_1860"/>
<evidence type="ECO:0000256" key="3">
    <source>
        <dbReference type="ARBA" id="ARBA00007739"/>
    </source>
</evidence>
<dbReference type="PANTHER" id="PTHR32282:SF29">
    <property type="entry name" value="PENICILLIN-BINDING PROTEIN 1A"/>
    <property type="match status" value="1"/>
</dbReference>
<dbReference type="InterPro" id="IPR001460">
    <property type="entry name" value="PCN-bd_Tpept"/>
</dbReference>
<evidence type="ECO:0000256" key="12">
    <source>
        <dbReference type="ARBA" id="ARBA00023268"/>
    </source>
</evidence>
<feature type="domain" description="Penicillin-binding protein transpeptidase" evidence="18">
    <location>
        <begin position="332"/>
        <end position="625"/>
    </location>
</feature>
<keyword evidence="17" id="KW-0812">Transmembrane</keyword>
<comment type="catalytic activity">
    <reaction evidence="15">
        <text>[GlcNAc-(1-&gt;4)-Mur2Ac(oyl-L-Ala-gamma-D-Glu-L-Lys-D-Ala-D-Ala)](n)-di-trans,octa-cis-undecaprenyl diphosphate + beta-D-GlcNAc-(1-&gt;4)-Mur2Ac(oyl-L-Ala-gamma-D-Glu-L-Lys-D-Ala-D-Ala)-di-trans,octa-cis-undecaprenyl diphosphate = [GlcNAc-(1-&gt;4)-Mur2Ac(oyl-L-Ala-gamma-D-Glu-L-Lys-D-Ala-D-Ala)](n+1)-di-trans,octa-cis-undecaprenyl diphosphate + di-trans,octa-cis-undecaprenyl diphosphate + H(+)</text>
        <dbReference type="Rhea" id="RHEA:23708"/>
        <dbReference type="Rhea" id="RHEA-COMP:9602"/>
        <dbReference type="Rhea" id="RHEA-COMP:9603"/>
        <dbReference type="ChEBI" id="CHEBI:15378"/>
        <dbReference type="ChEBI" id="CHEBI:58405"/>
        <dbReference type="ChEBI" id="CHEBI:60033"/>
        <dbReference type="ChEBI" id="CHEBI:78435"/>
        <dbReference type="EC" id="2.4.99.28"/>
    </reaction>
</comment>
<keyword evidence="12" id="KW-0511">Multifunctional enzyme</keyword>
<dbReference type="GO" id="GO:0030288">
    <property type="term" value="C:outer membrane-bounded periplasmic space"/>
    <property type="evidence" value="ECO:0007669"/>
    <property type="project" value="TreeGrafter"/>
</dbReference>
<dbReference type="Gene3D" id="3.40.710.10">
    <property type="entry name" value="DD-peptidase/beta-lactamase superfamily"/>
    <property type="match status" value="1"/>
</dbReference>
<evidence type="ECO:0000256" key="14">
    <source>
        <dbReference type="ARBA" id="ARBA00034000"/>
    </source>
</evidence>
<dbReference type="Pfam" id="PF00905">
    <property type="entry name" value="Transpeptidase"/>
    <property type="match status" value="1"/>
</dbReference>
<gene>
    <name evidence="20" type="primary">pbp1A</name>
    <name evidence="20" type="ordered locus">SSA_1860</name>
</gene>
<comment type="subcellular location">
    <subcellularLocation>
        <location evidence="1">Secreted</location>
    </subcellularLocation>
</comment>
<keyword evidence="17" id="KW-0472">Membrane</keyword>
<dbReference type="CAZy" id="GT51">
    <property type="family name" value="Glycosyltransferase Family 51"/>
</dbReference>
<dbReference type="Proteomes" id="UP000002148">
    <property type="component" value="Chromosome"/>
</dbReference>
<proteinExistence type="inferred from homology"/>
<evidence type="ECO:0000256" key="15">
    <source>
        <dbReference type="ARBA" id="ARBA00049902"/>
    </source>
</evidence>
<feature type="transmembrane region" description="Helical" evidence="17">
    <location>
        <begin position="12"/>
        <end position="37"/>
    </location>
</feature>
<keyword evidence="10" id="KW-0133">Cell shape</keyword>
<dbReference type="GO" id="GO:0005576">
    <property type="term" value="C:extracellular region"/>
    <property type="evidence" value="ECO:0007669"/>
    <property type="project" value="UniProtKB-SubCell"/>
</dbReference>